<organism evidence="2 3">
    <name type="scientific">Anaerotruncus massiliensis</name>
    <name type="common">ex Liu et al. 2021</name>
    <dbReference type="NCBI Taxonomy" id="2321404"/>
    <lineage>
        <taxon>Bacteria</taxon>
        <taxon>Bacillati</taxon>
        <taxon>Bacillota</taxon>
        <taxon>Clostridia</taxon>
        <taxon>Eubacteriales</taxon>
        <taxon>Oscillospiraceae</taxon>
        <taxon>Anaerotruncus</taxon>
    </lineage>
</organism>
<gene>
    <name evidence="2" type="ORF">D4A47_11925</name>
</gene>
<dbReference type="InterPro" id="IPR036388">
    <property type="entry name" value="WH-like_DNA-bd_sf"/>
</dbReference>
<dbReference type="RefSeq" id="WP_101552699.1">
    <property type="nucleotide sequence ID" value="NZ_DBFNFR010000071.1"/>
</dbReference>
<proteinExistence type="predicted"/>
<dbReference type="Pfam" id="PF12802">
    <property type="entry name" value="MarR_2"/>
    <property type="match status" value="1"/>
</dbReference>
<evidence type="ECO:0000259" key="1">
    <source>
        <dbReference type="PROSITE" id="PS50995"/>
    </source>
</evidence>
<dbReference type="InterPro" id="IPR039422">
    <property type="entry name" value="MarR/SlyA-like"/>
</dbReference>
<feature type="domain" description="HTH marR-type" evidence="1">
    <location>
        <begin position="7"/>
        <end position="135"/>
    </location>
</feature>
<reference evidence="2 3" key="1">
    <citation type="submission" date="2018-10" db="EMBL/GenBank/DDBJ databases">
        <title>Anaerotruncus faecis sp. nov., isolated from human feces.</title>
        <authorList>
            <person name="Wang Y.-J."/>
        </authorList>
    </citation>
    <scope>NUCLEOTIDE SEQUENCE [LARGE SCALE GENOMIC DNA]</scope>
    <source>
        <strain evidence="2 3">22A2-44</strain>
    </source>
</reference>
<comment type="caution">
    <text evidence="2">The sequence shown here is derived from an EMBL/GenBank/DDBJ whole genome shotgun (WGS) entry which is preliminary data.</text>
</comment>
<dbReference type="Proteomes" id="UP000276301">
    <property type="component" value="Unassembled WGS sequence"/>
</dbReference>
<dbReference type="InterPro" id="IPR000835">
    <property type="entry name" value="HTH_MarR-typ"/>
</dbReference>
<dbReference type="GO" id="GO:0003700">
    <property type="term" value="F:DNA-binding transcription factor activity"/>
    <property type="evidence" value="ECO:0007669"/>
    <property type="project" value="InterPro"/>
</dbReference>
<dbReference type="InterPro" id="IPR036390">
    <property type="entry name" value="WH_DNA-bd_sf"/>
</dbReference>
<sequence>MEPAEFKNQVWALMRDITDRMNGVFHPIIDRYGLTIMQMRVLFEIRREDGCTVSGLSRRVCAAGTNVSALCKRLEREGLLERSRDPRDERVVHITLTGEGRRTVDEVDALVTRAFPLLNEEDAEVILDGMQRLSLLLQKRDSIQENP</sequence>
<dbReference type="PANTHER" id="PTHR33164">
    <property type="entry name" value="TRANSCRIPTIONAL REGULATOR, MARR FAMILY"/>
    <property type="match status" value="1"/>
</dbReference>
<protein>
    <submittedName>
        <fullName evidence="2">MarR family transcriptional regulator</fullName>
    </submittedName>
</protein>
<dbReference type="PROSITE" id="PS50995">
    <property type="entry name" value="HTH_MARR_2"/>
    <property type="match status" value="1"/>
</dbReference>
<keyword evidence="3" id="KW-1185">Reference proteome</keyword>
<dbReference type="EMBL" id="RCHT01000031">
    <property type="protein sequence ID" value="RLL08683.1"/>
    <property type="molecule type" value="Genomic_DNA"/>
</dbReference>
<dbReference type="SUPFAM" id="SSF46785">
    <property type="entry name" value="Winged helix' DNA-binding domain"/>
    <property type="match status" value="1"/>
</dbReference>
<dbReference type="SMART" id="SM00347">
    <property type="entry name" value="HTH_MARR"/>
    <property type="match status" value="1"/>
</dbReference>
<name>A0A498CWH5_9FIRM</name>
<evidence type="ECO:0000313" key="3">
    <source>
        <dbReference type="Proteomes" id="UP000276301"/>
    </source>
</evidence>
<accession>A0A498CWH5</accession>
<dbReference type="AlphaFoldDB" id="A0A498CWH5"/>
<dbReference type="Gene3D" id="1.10.10.10">
    <property type="entry name" value="Winged helix-like DNA-binding domain superfamily/Winged helix DNA-binding domain"/>
    <property type="match status" value="1"/>
</dbReference>
<dbReference type="PANTHER" id="PTHR33164:SF43">
    <property type="entry name" value="HTH-TYPE TRANSCRIPTIONAL REPRESSOR YETL"/>
    <property type="match status" value="1"/>
</dbReference>
<dbReference type="GO" id="GO:0006950">
    <property type="term" value="P:response to stress"/>
    <property type="evidence" value="ECO:0007669"/>
    <property type="project" value="TreeGrafter"/>
</dbReference>
<evidence type="ECO:0000313" key="2">
    <source>
        <dbReference type="EMBL" id="RLL08683.1"/>
    </source>
</evidence>